<evidence type="ECO:0000313" key="2">
    <source>
        <dbReference type="Proteomes" id="UP000198683"/>
    </source>
</evidence>
<sequence length="300" mass="31866">MLGGNPPPRRHLLPALLCSRTALHRTALLAHRTAPHRTARAPHCTAPHRTARACTCSRALLAQAPAPAHCSRTATARRSPRCCTAPSSCTTVCSAPPLARRTATSRIVLFCLQPQRHRRALGGVAERWKAALEGGPAVMCVAAFERVSWSMSRAPFPHSGACGRVLPASGGPWSSDIAVFFLVLGVDALAFGPSLEAALRCLEEWAGPPAGREAWARLACELMNELPLDLDEPAAEDHIARCAACKHRLRTPGSQALGLGPDCASKLGLSPRKPVRITGVAKWRDCAGQTDLLDPSEGSC</sequence>
<proteinExistence type="predicted"/>
<name>A0A1G9E6P0_9ACTN</name>
<protein>
    <submittedName>
        <fullName evidence="1">Uncharacterized protein</fullName>
    </submittedName>
</protein>
<dbReference type="Pfam" id="PF19474">
    <property type="entry name" value="DUF6011"/>
    <property type="match status" value="1"/>
</dbReference>
<evidence type="ECO:0000313" key="1">
    <source>
        <dbReference type="EMBL" id="SDK71760.1"/>
    </source>
</evidence>
<gene>
    <name evidence="1" type="ORF">SAMN05421874_110150</name>
</gene>
<accession>A0A1G9E6P0</accession>
<dbReference type="AlphaFoldDB" id="A0A1G9E6P0"/>
<dbReference type="InterPro" id="IPR046053">
    <property type="entry name" value="DUF6011"/>
</dbReference>
<organism evidence="1 2">
    <name type="scientific">Nonomuraea maritima</name>
    <dbReference type="NCBI Taxonomy" id="683260"/>
    <lineage>
        <taxon>Bacteria</taxon>
        <taxon>Bacillati</taxon>
        <taxon>Actinomycetota</taxon>
        <taxon>Actinomycetes</taxon>
        <taxon>Streptosporangiales</taxon>
        <taxon>Streptosporangiaceae</taxon>
        <taxon>Nonomuraea</taxon>
    </lineage>
</organism>
<reference evidence="1 2" key="1">
    <citation type="submission" date="2016-10" db="EMBL/GenBank/DDBJ databases">
        <authorList>
            <person name="de Groot N.N."/>
        </authorList>
    </citation>
    <scope>NUCLEOTIDE SEQUENCE [LARGE SCALE GENOMIC DNA]</scope>
    <source>
        <strain evidence="1 2">CGMCC 4.5681</strain>
    </source>
</reference>
<dbReference type="RefSeq" id="WP_425413442.1">
    <property type="nucleotide sequence ID" value="NZ_FNFB01000010.1"/>
</dbReference>
<dbReference type="Proteomes" id="UP000198683">
    <property type="component" value="Unassembled WGS sequence"/>
</dbReference>
<dbReference type="EMBL" id="FNFB01000010">
    <property type="protein sequence ID" value="SDK71760.1"/>
    <property type="molecule type" value="Genomic_DNA"/>
</dbReference>
<keyword evidence="2" id="KW-1185">Reference proteome</keyword>